<evidence type="ECO:0000313" key="5">
    <source>
        <dbReference type="EMBL" id="KPV50376.1"/>
    </source>
</evidence>
<gene>
    <name evidence="5" type="ORF">SE17_27315</name>
</gene>
<keyword evidence="6" id="KW-1185">Reference proteome</keyword>
<dbReference type="SMART" id="SM00422">
    <property type="entry name" value="HTH_MERR"/>
    <property type="match status" value="1"/>
</dbReference>
<dbReference type="GO" id="GO:0003700">
    <property type="term" value="F:DNA-binding transcription factor activity"/>
    <property type="evidence" value="ECO:0007669"/>
    <property type="project" value="InterPro"/>
</dbReference>
<keyword evidence="3" id="KW-0804">Transcription</keyword>
<comment type="caution">
    <text evidence="5">The sequence shown here is derived from an EMBL/GenBank/DDBJ whole genome shotgun (WGS) entry which is preliminary data.</text>
</comment>
<dbReference type="GO" id="GO:0003677">
    <property type="term" value="F:DNA binding"/>
    <property type="evidence" value="ECO:0007669"/>
    <property type="project" value="UniProtKB-KW"/>
</dbReference>
<feature type="domain" description="HTH merR-type" evidence="4">
    <location>
        <begin position="15"/>
        <end position="84"/>
    </location>
</feature>
<dbReference type="InterPro" id="IPR000551">
    <property type="entry name" value="MerR-type_HTH_dom"/>
</dbReference>
<dbReference type="PANTHER" id="PTHR30204:SF67">
    <property type="entry name" value="HTH-TYPE TRANSCRIPTIONAL REGULATOR MLRA-RELATED"/>
    <property type="match status" value="1"/>
</dbReference>
<feature type="non-terminal residue" evidence="5">
    <location>
        <position position="139"/>
    </location>
</feature>
<evidence type="ECO:0000313" key="6">
    <source>
        <dbReference type="Proteomes" id="UP000050509"/>
    </source>
</evidence>
<dbReference type="CDD" id="cd01104">
    <property type="entry name" value="HTH_MlrA-CarA"/>
    <property type="match status" value="1"/>
</dbReference>
<keyword evidence="1" id="KW-0805">Transcription regulation</keyword>
<dbReference type="PROSITE" id="PS50937">
    <property type="entry name" value="HTH_MERR_2"/>
    <property type="match status" value="1"/>
</dbReference>
<accession>A0A0P9FCF6</accession>
<evidence type="ECO:0000256" key="3">
    <source>
        <dbReference type="ARBA" id="ARBA00023163"/>
    </source>
</evidence>
<dbReference type="PATRIC" id="fig|186479.3.peg.1772"/>
<dbReference type="SUPFAM" id="SSF46955">
    <property type="entry name" value="Putative DNA-binding domain"/>
    <property type="match status" value="1"/>
</dbReference>
<organism evidence="5 6">
    <name type="scientific">Kouleothrix aurantiaca</name>
    <dbReference type="NCBI Taxonomy" id="186479"/>
    <lineage>
        <taxon>Bacteria</taxon>
        <taxon>Bacillati</taxon>
        <taxon>Chloroflexota</taxon>
        <taxon>Chloroflexia</taxon>
        <taxon>Chloroflexales</taxon>
        <taxon>Roseiflexineae</taxon>
        <taxon>Roseiflexaceae</taxon>
        <taxon>Kouleothrix</taxon>
    </lineage>
</organism>
<dbReference type="PANTHER" id="PTHR30204">
    <property type="entry name" value="REDOX-CYCLING DRUG-SENSING TRANSCRIPTIONAL ACTIVATOR SOXR"/>
    <property type="match status" value="1"/>
</dbReference>
<sequence>MAQPPAFTQLSTSPVFNTKAVARETGVPADTFRAWERRYGVPRPQRTPGGHRLYSEQDIAIIRWLRDRTDEGVNISHAVMLLTDTLDTSATDPSLNTDSRAFHLLVGELTQALTEFDLQRAERLLGEAFSLYPFEQVLI</sequence>
<dbReference type="Pfam" id="PF13411">
    <property type="entry name" value="MerR_1"/>
    <property type="match status" value="1"/>
</dbReference>
<dbReference type="AlphaFoldDB" id="A0A0P9FCF6"/>
<name>A0A0P9FCF6_9CHLR</name>
<proteinExistence type="predicted"/>
<reference evidence="5 6" key="1">
    <citation type="submission" date="2015-09" db="EMBL/GenBank/DDBJ databases">
        <title>Draft genome sequence of Kouleothrix aurantiaca JCM 19913.</title>
        <authorList>
            <person name="Hemp J."/>
        </authorList>
    </citation>
    <scope>NUCLEOTIDE SEQUENCE [LARGE SCALE GENOMIC DNA]</scope>
    <source>
        <strain evidence="5 6">COM-B</strain>
    </source>
</reference>
<protein>
    <submittedName>
        <fullName evidence="5">MerR family transcriptional regulator</fullName>
    </submittedName>
</protein>
<evidence type="ECO:0000256" key="1">
    <source>
        <dbReference type="ARBA" id="ARBA00023015"/>
    </source>
</evidence>
<dbReference type="Gene3D" id="1.10.1660.10">
    <property type="match status" value="1"/>
</dbReference>
<keyword evidence="2" id="KW-0238">DNA-binding</keyword>
<evidence type="ECO:0000256" key="2">
    <source>
        <dbReference type="ARBA" id="ARBA00023125"/>
    </source>
</evidence>
<dbReference type="EMBL" id="LJCR01001428">
    <property type="protein sequence ID" value="KPV50376.1"/>
    <property type="molecule type" value="Genomic_DNA"/>
</dbReference>
<dbReference type="InterPro" id="IPR047057">
    <property type="entry name" value="MerR_fam"/>
</dbReference>
<dbReference type="Proteomes" id="UP000050509">
    <property type="component" value="Unassembled WGS sequence"/>
</dbReference>
<dbReference type="InterPro" id="IPR009061">
    <property type="entry name" value="DNA-bd_dom_put_sf"/>
</dbReference>
<evidence type="ECO:0000259" key="4">
    <source>
        <dbReference type="PROSITE" id="PS50937"/>
    </source>
</evidence>